<evidence type="ECO:0000256" key="1">
    <source>
        <dbReference type="ARBA" id="ARBA00022483"/>
    </source>
</evidence>
<feature type="non-terminal residue" evidence="3">
    <location>
        <position position="1"/>
    </location>
</feature>
<dbReference type="Proteomes" id="UP000694941">
    <property type="component" value="Unplaced"/>
</dbReference>
<evidence type="ECO:0000313" key="2">
    <source>
        <dbReference type="Proteomes" id="UP000694941"/>
    </source>
</evidence>
<proteinExistence type="predicted"/>
<accession>A0ABM1TPJ0</accession>
<evidence type="ECO:0000313" key="3">
    <source>
        <dbReference type="RefSeq" id="XP_022257796.1"/>
    </source>
</evidence>
<dbReference type="GeneID" id="111089483"/>
<gene>
    <name evidence="3" type="primary">LOC111089483</name>
</gene>
<keyword evidence="2" id="KW-1185">Reference proteome</keyword>
<keyword evidence="1" id="KW-0268">Exocytosis</keyword>
<dbReference type="RefSeq" id="XP_022257796.1">
    <property type="nucleotide sequence ID" value="XM_022402088.1"/>
</dbReference>
<name>A0ABM1TPJ0_LIMPO</name>
<reference evidence="3" key="1">
    <citation type="submission" date="2025-08" db="UniProtKB">
        <authorList>
            <consortium name="RefSeq"/>
        </authorList>
    </citation>
    <scope>IDENTIFICATION</scope>
    <source>
        <tissue evidence="3">Muscle</tissue>
    </source>
</reference>
<dbReference type="InterPro" id="IPR052095">
    <property type="entry name" value="UNC-13_domain"/>
</dbReference>
<organism evidence="2 3">
    <name type="scientific">Limulus polyphemus</name>
    <name type="common">Atlantic horseshoe crab</name>
    <dbReference type="NCBI Taxonomy" id="6850"/>
    <lineage>
        <taxon>Eukaryota</taxon>
        <taxon>Metazoa</taxon>
        <taxon>Ecdysozoa</taxon>
        <taxon>Arthropoda</taxon>
        <taxon>Chelicerata</taxon>
        <taxon>Merostomata</taxon>
        <taxon>Xiphosura</taxon>
        <taxon>Limulidae</taxon>
        <taxon>Limulus</taxon>
    </lineage>
</organism>
<dbReference type="PANTHER" id="PTHR45999">
    <property type="entry name" value="UNC-13-4A, ISOFORM B"/>
    <property type="match status" value="1"/>
</dbReference>
<sequence>IQDADGCFFENFTALSWKQENRKLQAEREDEAEKDQPLPIEADVGITPLEFKIAKKEFEQLYVEVLYTIKHKLGASSGNYDAYAGDLYDYAQEAFGMSSDNHRRLLAVAQEEKPPIPVLNVVVVEAIDLEAKDSDVCILWRLPSSCLEAVGIWRLLSPCLEAFRVWRIPPSYLEAVGIWKLPPPYLEAAGVWRLPLP</sequence>
<protein>
    <submittedName>
        <fullName evidence="3">Uncharacterized protein LOC111089483</fullName>
    </submittedName>
</protein>
<dbReference type="PANTHER" id="PTHR45999:SF4">
    <property type="entry name" value="UNC-13-4A, ISOFORM B"/>
    <property type="match status" value="1"/>
</dbReference>